<protein>
    <recommendedName>
        <fullName evidence="3">Methyltransferase FkbM domain-containing protein</fullName>
    </recommendedName>
</protein>
<sequence>MIPASERIRNLLCSSRLKRFGFLLLVIAVFAFAYKKCYTSRYGPQKTFKSARPTFLEIKDYNFTDPKLLEYLRRHVLIPPSKLPYNLTEESANAPSYYKKELNQILGNKKTGFFIECGAKDGEFLSNTLHLEKEGWTGLLVEAQPEWGKELLTKNRKAWIANVCLSPYLHISEMGEHRLVDEVPCFPLVSLLSAIGVKHVDYFFLGFEGVERQILKTLPFDETLVIDCIHVETVHLPGEESAIKIFLETRGYDFVVKHGIDEFYKRRDYNSAPPDFAALRT</sequence>
<dbReference type="GO" id="GO:0005886">
    <property type="term" value="C:plasma membrane"/>
    <property type="evidence" value="ECO:0007669"/>
    <property type="project" value="TreeGrafter"/>
</dbReference>
<dbReference type="InterPro" id="IPR053202">
    <property type="entry name" value="EGF_Rcpt_Signaling_Reg"/>
</dbReference>
<name>A0A8J2LHB0_9HEXA</name>
<dbReference type="GO" id="GO:0005794">
    <property type="term" value="C:Golgi apparatus"/>
    <property type="evidence" value="ECO:0007669"/>
    <property type="project" value="TreeGrafter"/>
</dbReference>
<evidence type="ECO:0000313" key="1">
    <source>
        <dbReference type="EMBL" id="CAG7832474.1"/>
    </source>
</evidence>
<dbReference type="GO" id="GO:0016197">
    <property type="term" value="P:endosomal transport"/>
    <property type="evidence" value="ECO:0007669"/>
    <property type="project" value="TreeGrafter"/>
</dbReference>
<dbReference type="GO" id="GO:0031902">
    <property type="term" value="C:late endosome membrane"/>
    <property type="evidence" value="ECO:0007669"/>
    <property type="project" value="TreeGrafter"/>
</dbReference>
<evidence type="ECO:0000313" key="2">
    <source>
        <dbReference type="Proteomes" id="UP000708208"/>
    </source>
</evidence>
<comment type="caution">
    <text evidence="1">The sequence shown here is derived from an EMBL/GenBank/DDBJ whole genome shotgun (WGS) entry which is preliminary data.</text>
</comment>
<dbReference type="AlphaFoldDB" id="A0A8J2LHB0"/>
<organism evidence="1 2">
    <name type="scientific">Allacma fusca</name>
    <dbReference type="NCBI Taxonomy" id="39272"/>
    <lineage>
        <taxon>Eukaryota</taxon>
        <taxon>Metazoa</taxon>
        <taxon>Ecdysozoa</taxon>
        <taxon>Arthropoda</taxon>
        <taxon>Hexapoda</taxon>
        <taxon>Collembola</taxon>
        <taxon>Symphypleona</taxon>
        <taxon>Sminthuridae</taxon>
        <taxon>Allacma</taxon>
    </lineage>
</organism>
<dbReference type="PANTHER" id="PTHR34009">
    <property type="entry name" value="PROTEIN STAR"/>
    <property type="match status" value="1"/>
</dbReference>
<dbReference type="PANTHER" id="PTHR34009:SF2">
    <property type="entry name" value="PROTEIN STAR"/>
    <property type="match status" value="1"/>
</dbReference>
<evidence type="ECO:0008006" key="3">
    <source>
        <dbReference type="Google" id="ProtNLM"/>
    </source>
</evidence>
<dbReference type="Proteomes" id="UP000708208">
    <property type="component" value="Unassembled WGS sequence"/>
</dbReference>
<dbReference type="EMBL" id="CAJVCH010565208">
    <property type="protein sequence ID" value="CAG7832474.1"/>
    <property type="molecule type" value="Genomic_DNA"/>
</dbReference>
<reference evidence="1" key="1">
    <citation type="submission" date="2021-06" db="EMBL/GenBank/DDBJ databases">
        <authorList>
            <person name="Hodson N. C."/>
            <person name="Mongue J. A."/>
            <person name="Jaron S. K."/>
        </authorList>
    </citation>
    <scope>NUCLEOTIDE SEQUENCE</scope>
</reference>
<proteinExistence type="predicted"/>
<dbReference type="OrthoDB" id="416334at2759"/>
<accession>A0A8J2LHB0</accession>
<dbReference type="GO" id="GO:0005789">
    <property type="term" value="C:endoplasmic reticulum membrane"/>
    <property type="evidence" value="ECO:0007669"/>
    <property type="project" value="TreeGrafter"/>
</dbReference>
<keyword evidence="2" id="KW-1185">Reference proteome</keyword>
<dbReference type="GO" id="GO:0006888">
    <property type="term" value="P:endoplasmic reticulum to Golgi vesicle-mediated transport"/>
    <property type="evidence" value="ECO:0007669"/>
    <property type="project" value="TreeGrafter"/>
</dbReference>
<gene>
    <name evidence="1" type="ORF">AFUS01_LOCUS42158</name>
</gene>